<keyword evidence="4" id="KW-1185">Reference proteome</keyword>
<reference evidence="3" key="3">
    <citation type="submission" date="2018-08" db="UniProtKB">
        <authorList>
            <consortium name="EnsemblPlants"/>
        </authorList>
    </citation>
    <scope>IDENTIFICATION</scope>
    <source>
        <strain evidence="3">cv. Bd21</strain>
    </source>
</reference>
<dbReference type="InterPro" id="IPR001810">
    <property type="entry name" value="F-box_dom"/>
</dbReference>
<dbReference type="Gene3D" id="1.20.1280.50">
    <property type="match status" value="1"/>
</dbReference>
<gene>
    <name evidence="3" type="primary">LOC100828840</name>
    <name evidence="2" type="ORF">BRADI_1g13990v3</name>
</gene>
<dbReference type="Pfam" id="PF12937">
    <property type="entry name" value="F-box-like"/>
    <property type="match status" value="1"/>
</dbReference>
<reference evidence="2 3" key="1">
    <citation type="journal article" date="2010" name="Nature">
        <title>Genome sequencing and analysis of the model grass Brachypodium distachyon.</title>
        <authorList>
            <consortium name="International Brachypodium Initiative"/>
        </authorList>
    </citation>
    <scope>NUCLEOTIDE SEQUENCE [LARGE SCALE GENOMIC DNA]</scope>
    <source>
        <strain evidence="2 3">Bd21</strain>
    </source>
</reference>
<evidence type="ECO:0000259" key="1">
    <source>
        <dbReference type="Pfam" id="PF12937"/>
    </source>
</evidence>
<dbReference type="GO" id="GO:1905761">
    <property type="term" value="F:SCF ubiquitin ligase complex binding"/>
    <property type="evidence" value="ECO:0000318"/>
    <property type="project" value="GO_Central"/>
</dbReference>
<sequence>MECGAGITMKRSASSSSWAPWGEMETDCLVHVFRRLPLEDIAAAAPLVCRGWRRAASDPSLWRDLDLRCTQDVTRFMPWGALATAFARRYGVARFAFAGFLALCLARAGDGGSVSRLALPPLLSSPGDLDRVALLCPGLRRLSLPINLSPADEAHLPELVPRWPKLQRLELESKPASFPAMARQLALHCPEFSGLKIGSGSIKPEDAEAMAAFGLRSLSLDSCYLPKQQLLAILAGCKQLVEFSARDCVGFDEKDDEVMARGAGIERFDIGGSRSVEDLDEEMMLDDELCGSSYVDVM</sequence>
<accession>I1GQ35</accession>
<dbReference type="RefSeq" id="XP_003559650.1">
    <property type="nucleotide sequence ID" value="XM_003559602.4"/>
</dbReference>
<dbReference type="OMA" id="TNGDDYC"/>
<dbReference type="InterPro" id="IPR032675">
    <property type="entry name" value="LRR_dom_sf"/>
</dbReference>
<dbReference type="SUPFAM" id="SSF52047">
    <property type="entry name" value="RNI-like"/>
    <property type="match status" value="1"/>
</dbReference>
<dbReference type="AlphaFoldDB" id="I1GQ35"/>
<organism evidence="2">
    <name type="scientific">Brachypodium distachyon</name>
    <name type="common">Purple false brome</name>
    <name type="synonym">Trachynia distachya</name>
    <dbReference type="NCBI Taxonomy" id="15368"/>
    <lineage>
        <taxon>Eukaryota</taxon>
        <taxon>Viridiplantae</taxon>
        <taxon>Streptophyta</taxon>
        <taxon>Embryophyta</taxon>
        <taxon>Tracheophyta</taxon>
        <taxon>Spermatophyta</taxon>
        <taxon>Magnoliopsida</taxon>
        <taxon>Liliopsida</taxon>
        <taxon>Poales</taxon>
        <taxon>Poaceae</taxon>
        <taxon>BOP clade</taxon>
        <taxon>Pooideae</taxon>
        <taxon>Stipodae</taxon>
        <taxon>Brachypodieae</taxon>
        <taxon>Brachypodium</taxon>
    </lineage>
</organism>
<name>I1GQ35_BRADI</name>
<dbReference type="Gramene" id="KQK14035">
    <property type="protein sequence ID" value="KQK14035"/>
    <property type="gene ID" value="BRADI_1g13990v3"/>
</dbReference>
<dbReference type="GeneID" id="100828840"/>
<evidence type="ECO:0000313" key="2">
    <source>
        <dbReference type="EMBL" id="KQK14035.1"/>
    </source>
</evidence>
<evidence type="ECO:0000313" key="4">
    <source>
        <dbReference type="Proteomes" id="UP000008810"/>
    </source>
</evidence>
<dbReference type="KEGG" id="bdi:100828840"/>
<dbReference type="PANTHER" id="PTHR38926">
    <property type="entry name" value="F-BOX DOMAIN CONTAINING PROTEIN, EXPRESSED"/>
    <property type="match status" value="1"/>
</dbReference>
<dbReference type="EMBL" id="CM000880">
    <property type="protein sequence ID" value="KQK14035.1"/>
    <property type="molecule type" value="Genomic_DNA"/>
</dbReference>
<dbReference type="STRING" id="15368.I1GQ35"/>
<feature type="domain" description="F-box" evidence="1">
    <location>
        <begin position="27"/>
        <end position="68"/>
    </location>
</feature>
<dbReference type="Gene3D" id="3.80.10.10">
    <property type="entry name" value="Ribonuclease Inhibitor"/>
    <property type="match status" value="1"/>
</dbReference>
<dbReference type="eggNOG" id="KOG1947">
    <property type="taxonomic scope" value="Eukaryota"/>
</dbReference>
<dbReference type="OrthoDB" id="1929062at2759"/>
<dbReference type="PANTHER" id="PTHR38926:SF5">
    <property type="entry name" value="F-BOX AND LEUCINE-RICH REPEAT PROTEIN 6"/>
    <property type="match status" value="1"/>
</dbReference>
<protein>
    <recommendedName>
        <fullName evidence="1">F-box domain-containing protein</fullName>
    </recommendedName>
</protein>
<proteinExistence type="predicted"/>
<dbReference type="HOGENOM" id="CLU_050941_1_0_1"/>
<dbReference type="FunFam" id="3.80.10.10:FF:001613">
    <property type="entry name" value="Expressed protein"/>
    <property type="match status" value="1"/>
</dbReference>
<dbReference type="SUPFAM" id="SSF81383">
    <property type="entry name" value="F-box domain"/>
    <property type="match status" value="1"/>
</dbReference>
<reference evidence="2" key="2">
    <citation type="submission" date="2017-06" db="EMBL/GenBank/DDBJ databases">
        <title>WGS assembly of Brachypodium distachyon.</title>
        <authorList>
            <consortium name="The International Brachypodium Initiative"/>
            <person name="Lucas S."/>
            <person name="Harmon-Smith M."/>
            <person name="Lail K."/>
            <person name="Tice H."/>
            <person name="Grimwood J."/>
            <person name="Bruce D."/>
            <person name="Barry K."/>
            <person name="Shu S."/>
            <person name="Lindquist E."/>
            <person name="Wang M."/>
            <person name="Pitluck S."/>
            <person name="Vogel J.P."/>
            <person name="Garvin D.F."/>
            <person name="Mockler T.C."/>
            <person name="Schmutz J."/>
            <person name="Rokhsar D."/>
            <person name="Bevan M.W."/>
        </authorList>
    </citation>
    <scope>NUCLEOTIDE SEQUENCE</scope>
    <source>
        <strain evidence="2">Bd21</strain>
    </source>
</reference>
<dbReference type="EnsemblPlants" id="KQK14035">
    <property type="protein sequence ID" value="KQK14035"/>
    <property type="gene ID" value="BRADI_1g13990v3"/>
</dbReference>
<dbReference type="InterPro" id="IPR036047">
    <property type="entry name" value="F-box-like_dom_sf"/>
</dbReference>
<evidence type="ECO:0000313" key="3">
    <source>
        <dbReference type="EnsemblPlants" id="KQK14035"/>
    </source>
</evidence>
<dbReference type="Proteomes" id="UP000008810">
    <property type="component" value="Chromosome 1"/>
</dbReference>